<dbReference type="RefSeq" id="WP_143101237.1">
    <property type="nucleotide sequence ID" value="NZ_CAWRBG010000077.1"/>
</dbReference>
<dbReference type="NCBIfam" id="NF033516">
    <property type="entry name" value="transpos_IS3"/>
    <property type="match status" value="1"/>
</dbReference>
<dbReference type="Pfam" id="PF13276">
    <property type="entry name" value="HTH_21"/>
    <property type="match status" value="1"/>
</dbReference>
<evidence type="ECO:0000313" key="3">
    <source>
        <dbReference type="Proteomes" id="UP000242496"/>
    </source>
</evidence>
<dbReference type="InterPro" id="IPR001584">
    <property type="entry name" value="Integrase_cat-core"/>
</dbReference>
<dbReference type="STRING" id="351659.SAMN05421784_13135"/>
<dbReference type="PROSITE" id="PS50994">
    <property type="entry name" value="INTEGRASE"/>
    <property type="match status" value="1"/>
</dbReference>
<dbReference type="PANTHER" id="PTHR46889:SF4">
    <property type="entry name" value="TRANSPOSASE INSO FOR INSERTION SEQUENCE ELEMENT IS911B-RELATED"/>
    <property type="match status" value="1"/>
</dbReference>
<dbReference type="Pfam" id="PF00665">
    <property type="entry name" value="rve"/>
    <property type="match status" value="1"/>
</dbReference>
<dbReference type="SUPFAM" id="SSF53098">
    <property type="entry name" value="Ribonuclease H-like"/>
    <property type="match status" value="1"/>
</dbReference>
<dbReference type="Gene3D" id="3.30.420.10">
    <property type="entry name" value="Ribonuclease H-like superfamily/Ribonuclease H"/>
    <property type="match status" value="1"/>
</dbReference>
<dbReference type="InterPro" id="IPR025948">
    <property type="entry name" value="HTH-like_dom"/>
</dbReference>
<dbReference type="PANTHER" id="PTHR46889">
    <property type="entry name" value="TRANSPOSASE INSF FOR INSERTION SEQUENCE IS3B-RELATED"/>
    <property type="match status" value="1"/>
</dbReference>
<evidence type="ECO:0000259" key="1">
    <source>
        <dbReference type="PROSITE" id="PS50994"/>
    </source>
</evidence>
<dbReference type="GO" id="GO:0003676">
    <property type="term" value="F:nucleic acid binding"/>
    <property type="evidence" value="ECO:0007669"/>
    <property type="project" value="InterPro"/>
</dbReference>
<feature type="domain" description="Integrase catalytic" evidence="1">
    <location>
        <begin position="116"/>
        <end position="279"/>
    </location>
</feature>
<dbReference type="GO" id="GO:0015074">
    <property type="term" value="P:DNA integration"/>
    <property type="evidence" value="ECO:0007669"/>
    <property type="project" value="InterPro"/>
</dbReference>
<dbReference type="InterPro" id="IPR012337">
    <property type="entry name" value="RNaseH-like_sf"/>
</dbReference>
<reference evidence="3" key="1">
    <citation type="submission" date="2016-10" db="EMBL/GenBank/DDBJ databases">
        <authorList>
            <person name="Varghese N."/>
            <person name="Submissions S."/>
        </authorList>
    </citation>
    <scope>NUCLEOTIDE SEQUENCE [LARGE SCALE GENOMIC DNA]</scope>
    <source>
        <strain evidence="3">DSM 18168</strain>
    </source>
</reference>
<dbReference type="InterPro" id="IPR050900">
    <property type="entry name" value="Transposase_IS3/IS150/IS904"/>
</dbReference>
<dbReference type="OrthoDB" id="9810995at2"/>
<name>A0A1I7JFD8_9GAMM</name>
<dbReference type="InterPro" id="IPR036397">
    <property type="entry name" value="RNaseH_sf"/>
</dbReference>
<proteinExistence type="predicted"/>
<keyword evidence="3" id="KW-1185">Reference proteome</keyword>
<dbReference type="Pfam" id="PF13333">
    <property type="entry name" value="rve_2"/>
    <property type="match status" value="1"/>
</dbReference>
<dbReference type="AlphaFoldDB" id="A0A1I7JFD8"/>
<accession>A0A1I7JFD8</accession>
<dbReference type="EMBL" id="FPBJ01000031">
    <property type="protein sequence ID" value="SFU83876.1"/>
    <property type="molecule type" value="Genomic_DNA"/>
</dbReference>
<feature type="non-terminal residue" evidence="2">
    <location>
        <position position="1"/>
    </location>
</feature>
<dbReference type="Proteomes" id="UP000242496">
    <property type="component" value="Unassembled WGS sequence"/>
</dbReference>
<dbReference type="InterPro" id="IPR048020">
    <property type="entry name" value="Transpos_IS3"/>
</dbReference>
<evidence type="ECO:0000313" key="2">
    <source>
        <dbReference type="EMBL" id="SFU83876.1"/>
    </source>
</evidence>
<gene>
    <name evidence="2" type="ORF">SAMN05421784_13135</name>
</gene>
<protein>
    <submittedName>
        <fullName evidence="2">Putative transposase</fullName>
    </submittedName>
</protein>
<organism evidence="2 3">
    <name type="scientific">Xenorhabdus koppenhoeferi</name>
    <dbReference type="NCBI Taxonomy" id="351659"/>
    <lineage>
        <taxon>Bacteria</taxon>
        <taxon>Pseudomonadati</taxon>
        <taxon>Pseudomonadota</taxon>
        <taxon>Gammaproteobacteria</taxon>
        <taxon>Enterobacterales</taxon>
        <taxon>Morganellaceae</taxon>
        <taxon>Xenorhabdus</taxon>
    </lineage>
</organism>
<sequence length="288" mass="33485">YSLITRLSAQWPVTELCQAFKVSRSAYYDWRERPVDTERLRLRIRTRELYNQSRGAIGSRSLSHLLTHEGTPVGRWLARRLMQECGLQSRQPGAHRYRPPGKEHVASPDFLQQHFAPASPNTRWCGDITYIRTQEGWRYLAVVMDLFSRRGVGMAISSSPDAKLVCRALSHALETRPIEGRLIFHSDQGSQYSSKKFRRLLWRNQIIQSMSRRGCCYDNSPMERVFRSLKSEWVPPEGYQDMHDAMRDITQYLGGYYNYIRPHSFNGGISPVEYEKQWEKAKMVSGSS</sequence>